<dbReference type="SUPFAM" id="SSF56935">
    <property type="entry name" value="Porins"/>
    <property type="match status" value="1"/>
</dbReference>
<dbReference type="EMBL" id="JACIJM010000003">
    <property type="protein sequence ID" value="MBB5721427.1"/>
    <property type="molecule type" value="Genomic_DNA"/>
</dbReference>
<reference evidence="16 17" key="1">
    <citation type="submission" date="2020-08" db="EMBL/GenBank/DDBJ databases">
        <title>Genomic Encyclopedia of Type Strains, Phase IV (KMG-IV): sequencing the most valuable type-strain genomes for metagenomic binning, comparative biology and taxonomic classification.</title>
        <authorList>
            <person name="Goeker M."/>
        </authorList>
    </citation>
    <scope>NUCLEOTIDE SEQUENCE [LARGE SCALE GENOMIC DNA]</scope>
    <source>
        <strain evidence="16 17">DSM 101064</strain>
    </source>
</reference>
<keyword evidence="17" id="KW-1185">Reference proteome</keyword>
<dbReference type="GO" id="GO:0015344">
    <property type="term" value="F:siderophore uptake transmembrane transporter activity"/>
    <property type="evidence" value="ECO:0007669"/>
    <property type="project" value="TreeGrafter"/>
</dbReference>
<proteinExistence type="inferred from homology"/>
<evidence type="ECO:0000256" key="1">
    <source>
        <dbReference type="ARBA" id="ARBA00004571"/>
    </source>
</evidence>
<evidence type="ECO:0000256" key="12">
    <source>
        <dbReference type="SAM" id="MobiDB-lite"/>
    </source>
</evidence>
<keyword evidence="13" id="KW-0732">Signal</keyword>
<keyword evidence="3 10" id="KW-0813">Transport</keyword>
<dbReference type="PANTHER" id="PTHR32552:SF83">
    <property type="entry name" value="BLR3904 PROTEIN"/>
    <property type="match status" value="1"/>
</dbReference>
<dbReference type="Proteomes" id="UP000535415">
    <property type="component" value="Unassembled WGS sequence"/>
</dbReference>
<keyword evidence="4 10" id="KW-1134">Transmembrane beta strand</keyword>
<feature type="domain" description="TonB-dependent receptor plug" evidence="15">
    <location>
        <begin position="148"/>
        <end position="247"/>
    </location>
</feature>
<keyword evidence="9 10" id="KW-0998">Cell outer membrane</keyword>
<evidence type="ECO:0000259" key="14">
    <source>
        <dbReference type="Pfam" id="PF00593"/>
    </source>
</evidence>
<name>A0A7W9BJK2_9RHOB</name>
<feature type="region of interest" description="Disordered" evidence="12">
    <location>
        <begin position="110"/>
        <end position="135"/>
    </location>
</feature>
<dbReference type="RefSeq" id="WP_183526614.1">
    <property type="nucleotide sequence ID" value="NZ_JACIJM010000003.1"/>
</dbReference>
<dbReference type="GO" id="GO:0038023">
    <property type="term" value="F:signaling receptor activity"/>
    <property type="evidence" value="ECO:0007669"/>
    <property type="project" value="InterPro"/>
</dbReference>
<dbReference type="GO" id="GO:0009279">
    <property type="term" value="C:cell outer membrane"/>
    <property type="evidence" value="ECO:0007669"/>
    <property type="project" value="UniProtKB-SubCell"/>
</dbReference>
<evidence type="ECO:0000313" key="17">
    <source>
        <dbReference type="Proteomes" id="UP000535415"/>
    </source>
</evidence>
<protein>
    <submittedName>
        <fullName evidence="16">Catecholate siderophore receptor</fullName>
    </submittedName>
</protein>
<dbReference type="CDD" id="cd01347">
    <property type="entry name" value="ligand_gated_channel"/>
    <property type="match status" value="1"/>
</dbReference>
<evidence type="ECO:0000259" key="15">
    <source>
        <dbReference type="Pfam" id="PF07715"/>
    </source>
</evidence>
<feature type="compositionally biased region" description="Low complexity" evidence="12">
    <location>
        <begin position="110"/>
        <end position="122"/>
    </location>
</feature>
<comment type="caution">
    <text evidence="16">The sequence shown here is derived from an EMBL/GenBank/DDBJ whole genome shotgun (WGS) entry which is preliminary data.</text>
</comment>
<dbReference type="NCBIfam" id="TIGR01783">
    <property type="entry name" value="TonB-siderophor"/>
    <property type="match status" value="1"/>
</dbReference>
<feature type="domain" description="TonB-dependent receptor-like beta-barrel" evidence="14">
    <location>
        <begin position="321"/>
        <end position="786"/>
    </location>
</feature>
<dbReference type="InterPro" id="IPR012910">
    <property type="entry name" value="Plug_dom"/>
</dbReference>
<keyword evidence="7 10" id="KW-0472">Membrane</keyword>
<dbReference type="AlphaFoldDB" id="A0A7W9BJK2"/>
<evidence type="ECO:0000256" key="11">
    <source>
        <dbReference type="RuleBase" id="RU003357"/>
    </source>
</evidence>
<dbReference type="InterPro" id="IPR000531">
    <property type="entry name" value="Beta-barrel_TonB"/>
</dbReference>
<dbReference type="PROSITE" id="PS52016">
    <property type="entry name" value="TONB_DEPENDENT_REC_3"/>
    <property type="match status" value="1"/>
</dbReference>
<dbReference type="InterPro" id="IPR039426">
    <property type="entry name" value="TonB-dep_rcpt-like"/>
</dbReference>
<evidence type="ECO:0000256" key="13">
    <source>
        <dbReference type="SAM" id="SignalP"/>
    </source>
</evidence>
<dbReference type="InterPro" id="IPR010105">
    <property type="entry name" value="TonB_sidphr_rcpt"/>
</dbReference>
<evidence type="ECO:0000313" key="16">
    <source>
        <dbReference type="EMBL" id="MBB5721427.1"/>
    </source>
</evidence>
<dbReference type="Gene3D" id="2.40.170.20">
    <property type="entry name" value="TonB-dependent receptor, beta-barrel domain"/>
    <property type="match status" value="1"/>
</dbReference>
<evidence type="ECO:0000256" key="5">
    <source>
        <dbReference type="ARBA" id="ARBA00022692"/>
    </source>
</evidence>
<evidence type="ECO:0000256" key="2">
    <source>
        <dbReference type="ARBA" id="ARBA00009810"/>
    </source>
</evidence>
<dbReference type="Pfam" id="PF07715">
    <property type="entry name" value="Plug"/>
    <property type="match status" value="1"/>
</dbReference>
<evidence type="ECO:0000256" key="7">
    <source>
        <dbReference type="ARBA" id="ARBA00023136"/>
    </source>
</evidence>
<evidence type="ECO:0000256" key="4">
    <source>
        <dbReference type="ARBA" id="ARBA00022452"/>
    </source>
</evidence>
<evidence type="ECO:0000256" key="8">
    <source>
        <dbReference type="ARBA" id="ARBA00023170"/>
    </source>
</evidence>
<accession>A0A7W9BJK2</accession>
<keyword evidence="5 10" id="KW-0812">Transmembrane</keyword>
<dbReference type="PANTHER" id="PTHR32552">
    <property type="entry name" value="FERRICHROME IRON RECEPTOR-RELATED"/>
    <property type="match status" value="1"/>
</dbReference>
<dbReference type="GO" id="GO:0015891">
    <property type="term" value="P:siderophore transport"/>
    <property type="evidence" value="ECO:0007669"/>
    <property type="project" value="InterPro"/>
</dbReference>
<feature type="chain" id="PRO_5030552031" evidence="13">
    <location>
        <begin position="39"/>
        <end position="820"/>
    </location>
</feature>
<evidence type="ECO:0000256" key="6">
    <source>
        <dbReference type="ARBA" id="ARBA00023077"/>
    </source>
</evidence>
<organism evidence="16 17">
    <name type="scientific">Yoonia ponticola</name>
    <dbReference type="NCBI Taxonomy" id="1524255"/>
    <lineage>
        <taxon>Bacteria</taxon>
        <taxon>Pseudomonadati</taxon>
        <taxon>Pseudomonadota</taxon>
        <taxon>Alphaproteobacteria</taxon>
        <taxon>Rhodobacterales</taxon>
        <taxon>Paracoccaceae</taxon>
        <taxon>Yoonia</taxon>
    </lineage>
</organism>
<feature type="signal peptide" evidence="13">
    <location>
        <begin position="1"/>
        <end position="38"/>
    </location>
</feature>
<sequence>MSAPKTPSNTLNAKPKALGKPLVSLSAAAVCFASAAYAQTSADSGLVVLPTVDVETTQAPAPQVSAPRASTTPTVTDAQRRAQAAAAAAAAARAEAAAAEARAQAEAAATAQRAEAARRAQAGANPYADPDAPLRASTISNSRVQGPLLETPRTVTVATEEYLDTTNTTSIRQLARSTPGVSLGFGEGGSSFGDNLYIRGFRANNDVYVDGVRDSGLAVRETFNSEQVEIVKGPSGSIAGRGTTGGALNIVTKRPQDVDFQQTTFEFTDAGTLRTTLDYNWAQSDQLQFRINGMLQDGEVAGRDDVYDDRQGLALAARYKVNDNITVDADYSYTKFDQMPDWGVGYITDPDGLGISEGPITESGVSRDTFYGIDGRDFQEFEQNTMSAKVTWDLNATTTLTNTLRGVSSVNDYIITAPSRVNDNGSTDVADWTVGTSVKSRYQETDVYSNTTEIAGKAAFLGYQHSYVAGVMLQSESLKRASYEDLQSEDFPIGESGCTLPALNPDPSRCWNGSSPVRGDFSTEVDVTTTSAYVTDRVTLSPRLIFDAGLRVDHYETTASGTSRGVDFDRERSDTMLNGNLGLTYKLQDNWTVYGAAGTSTNPMGQEIEAGGGSYGGLDANGELLDPERNTSLEIGTKYELNEHLLFTAALFQTTKHNGMETFDGVTDSTLEYRMSGIELGVAGRVADKWGLYGGAVFMQSEILDSLDDTLVGEQIATVVNEQFNLLATYDYDDRLMLGAQINWAGDVDLGTTAPNGNKLPSYMTVDLVASYDVSDNAAIRFGVKNASDETYYDTAYRSGEPFTYVAPGREIWAAIDVNF</sequence>
<dbReference type="InterPro" id="IPR037066">
    <property type="entry name" value="Plug_dom_sf"/>
</dbReference>
<gene>
    <name evidence="16" type="ORF">FHS72_001039</name>
</gene>
<evidence type="ECO:0000256" key="10">
    <source>
        <dbReference type="PROSITE-ProRule" id="PRU01360"/>
    </source>
</evidence>
<keyword evidence="8 16" id="KW-0675">Receptor</keyword>
<evidence type="ECO:0000256" key="9">
    <source>
        <dbReference type="ARBA" id="ARBA00023237"/>
    </source>
</evidence>
<comment type="subcellular location">
    <subcellularLocation>
        <location evidence="1 10">Cell outer membrane</location>
        <topology evidence="1 10">Multi-pass membrane protein</topology>
    </subcellularLocation>
</comment>
<dbReference type="Gene3D" id="2.170.130.10">
    <property type="entry name" value="TonB-dependent receptor, plug domain"/>
    <property type="match status" value="1"/>
</dbReference>
<comment type="similarity">
    <text evidence="2 10 11">Belongs to the TonB-dependent receptor family.</text>
</comment>
<evidence type="ECO:0000256" key="3">
    <source>
        <dbReference type="ARBA" id="ARBA00022448"/>
    </source>
</evidence>
<keyword evidence="6 11" id="KW-0798">TonB box</keyword>
<dbReference type="Pfam" id="PF00593">
    <property type="entry name" value="TonB_dep_Rec_b-barrel"/>
    <property type="match status" value="1"/>
</dbReference>
<dbReference type="InterPro" id="IPR036942">
    <property type="entry name" value="Beta-barrel_TonB_sf"/>
</dbReference>